<evidence type="ECO:0000313" key="2">
    <source>
        <dbReference type="EMBL" id="EGC29613.1"/>
    </source>
</evidence>
<dbReference type="GO" id="GO:0045335">
    <property type="term" value="C:phagocytic vesicle"/>
    <property type="evidence" value="ECO:0000318"/>
    <property type="project" value="GO_Central"/>
</dbReference>
<organism evidence="2 3">
    <name type="scientific">Dictyostelium purpureum</name>
    <name type="common">Slime mold</name>
    <dbReference type="NCBI Taxonomy" id="5786"/>
    <lineage>
        <taxon>Eukaryota</taxon>
        <taxon>Amoebozoa</taxon>
        <taxon>Evosea</taxon>
        <taxon>Eumycetozoa</taxon>
        <taxon>Dictyostelia</taxon>
        <taxon>Dictyosteliales</taxon>
        <taxon>Dictyosteliaceae</taxon>
        <taxon>Dictyostelium</taxon>
    </lineage>
</organism>
<feature type="compositionally biased region" description="Low complexity" evidence="1">
    <location>
        <begin position="407"/>
        <end position="416"/>
    </location>
</feature>
<evidence type="ECO:0000256" key="1">
    <source>
        <dbReference type="SAM" id="MobiDB-lite"/>
    </source>
</evidence>
<feature type="non-terminal residue" evidence="2">
    <location>
        <position position="496"/>
    </location>
</feature>
<name>F1A2H2_DICPU</name>
<evidence type="ECO:0000313" key="3">
    <source>
        <dbReference type="Proteomes" id="UP000001064"/>
    </source>
</evidence>
<accession>F1A2H2</accession>
<keyword evidence="3" id="KW-1185">Reference proteome</keyword>
<dbReference type="RefSeq" id="XP_003293864.1">
    <property type="nucleotide sequence ID" value="XM_003293816.1"/>
</dbReference>
<feature type="region of interest" description="Disordered" evidence="1">
    <location>
        <begin position="407"/>
        <end position="433"/>
    </location>
</feature>
<dbReference type="Proteomes" id="UP000001064">
    <property type="component" value="Unassembled WGS sequence"/>
</dbReference>
<dbReference type="OrthoDB" id="20816at2759"/>
<feature type="compositionally biased region" description="Polar residues" evidence="1">
    <location>
        <begin position="417"/>
        <end position="433"/>
    </location>
</feature>
<dbReference type="PANTHER" id="PTHR31093">
    <property type="entry name" value="CELL SURFACE GLYCOPROTEIN GP138-RELATED-RELATED"/>
    <property type="match status" value="1"/>
</dbReference>
<gene>
    <name evidence="2" type="ORF">DICPUDRAFT_158786</name>
</gene>
<dbReference type="EMBL" id="GL871411">
    <property type="protein sequence ID" value="EGC29613.1"/>
    <property type="molecule type" value="Genomic_DNA"/>
</dbReference>
<dbReference type="VEuPathDB" id="AmoebaDB:DICPUDRAFT_158786"/>
<dbReference type="AlphaFoldDB" id="F1A2H2"/>
<sequence>MNNVNIKIYNIGKEKYESFWLDDKPLDSLSYFDLCKKYKKIMKGGDISNRITDRSLLLQQFKAILKNEIIKRYSKKDNNYHNCIIVNCTCPLCQEEDPKLTTILSKSSPSWLDRLKLVFNFFNKYFSINNNNNNNNNNDNNNNQDQTFTIYLHNSILFSFLYTHRKVLNINDNSTDSEIKRFITDTLAWHPKYFFSGKDDHRLNGCKGYWKMAIQSKDEFNAIYSFSPNISYNGNTSFIKFLIDSPILLINKTTKKLNYQKSTKINKLLLSNSDEDYESDSSEEHQDVHNVHSSKIWGSDISSILYKMSLLQSWSGLLDGLSKESKELIWSTCSYFVNFGNYDQSSFSKTLFIWGSNLFSNLHLINILFSAIGYLKEMNEIEGDFYYLDSNVKVFKEFIFDDHSSGSEEYYNSSENDLTYTDESTHSSRNNSPVNFEIDKEFNETSNSISFDKLSIRSNSPSSLQSIQQSIYKENTNEIINMYNNNNNNHNYFKTN</sequence>
<dbReference type="InterPro" id="IPR053133">
    <property type="entry name" value="Sexual_fusion_gp"/>
</dbReference>
<dbReference type="PANTHER" id="PTHR31093:SF6">
    <property type="match status" value="1"/>
</dbReference>
<reference evidence="3" key="1">
    <citation type="journal article" date="2011" name="Genome Biol.">
        <title>Comparative genomics of the social amoebae Dictyostelium discoideum and Dictyostelium purpureum.</title>
        <authorList>
            <consortium name="US DOE Joint Genome Institute (JGI-PGF)"/>
            <person name="Sucgang R."/>
            <person name="Kuo A."/>
            <person name="Tian X."/>
            <person name="Salerno W."/>
            <person name="Parikh A."/>
            <person name="Feasley C.L."/>
            <person name="Dalin E."/>
            <person name="Tu H."/>
            <person name="Huang E."/>
            <person name="Barry K."/>
            <person name="Lindquist E."/>
            <person name="Shapiro H."/>
            <person name="Bruce D."/>
            <person name="Schmutz J."/>
            <person name="Salamov A."/>
            <person name="Fey P."/>
            <person name="Gaudet P."/>
            <person name="Anjard C."/>
            <person name="Babu M.M."/>
            <person name="Basu S."/>
            <person name="Bushmanova Y."/>
            <person name="van der Wel H."/>
            <person name="Katoh-Kurasawa M."/>
            <person name="Dinh C."/>
            <person name="Coutinho P.M."/>
            <person name="Saito T."/>
            <person name="Elias M."/>
            <person name="Schaap P."/>
            <person name="Kay R.R."/>
            <person name="Henrissat B."/>
            <person name="Eichinger L."/>
            <person name="Rivero F."/>
            <person name="Putnam N.H."/>
            <person name="West C.M."/>
            <person name="Loomis W.F."/>
            <person name="Chisholm R.L."/>
            <person name="Shaulsky G."/>
            <person name="Strassmann J.E."/>
            <person name="Queller D.C."/>
            <person name="Kuspa A."/>
            <person name="Grigoriev I.V."/>
        </authorList>
    </citation>
    <scope>NUCLEOTIDE SEQUENCE [LARGE SCALE GENOMIC DNA]</scope>
    <source>
        <strain evidence="3">QSDP1</strain>
    </source>
</reference>
<dbReference type="GeneID" id="10505179"/>
<proteinExistence type="predicted"/>
<dbReference type="GO" id="GO:0006907">
    <property type="term" value="P:pinocytosis"/>
    <property type="evidence" value="ECO:0000318"/>
    <property type="project" value="GO_Central"/>
</dbReference>
<protein>
    <submittedName>
        <fullName evidence="2">Uncharacterized protein</fullName>
    </submittedName>
</protein>
<dbReference type="InParanoid" id="F1A2H2"/>
<dbReference type="GO" id="GO:0005886">
    <property type="term" value="C:plasma membrane"/>
    <property type="evidence" value="ECO:0000318"/>
    <property type="project" value="GO_Central"/>
</dbReference>
<dbReference type="KEGG" id="dpp:DICPUDRAFT_158786"/>